<evidence type="ECO:0000313" key="1">
    <source>
        <dbReference type="EMBL" id="WOI34181.1"/>
    </source>
</evidence>
<proteinExistence type="predicted"/>
<sequence length="347" mass="36074">MYALFQHFAVTHRNELLAFIDFLENNVTAIEGAINGVSVGLTHPEAAKFTDLEVLGAPGVLARFRDGVASNFYVQTEGNKTTIGNAAGSSRLALMAGNQEAIEFDSTGRASGAAVQASLTDPTADLLMKVGAFGLGSSMIEFIGDIDDAGSMPSGLYRVRGGSTGTLPPGLAAFNLLQIRRAAADPHSETTQIAFAANFSCLRQKQGGVWGAWSAHYGQGNLLGMVSESGGTPTGAVIERGSNANGEYVRFADGTQLCTRYVGLGSRSSSSEQGGLHRTVTYSFGLPASFALGSEVGASISGDLFPNGIIHAVSSNTSQWSVRMGAVSPFVSANCGDVVLTAIGRWF</sequence>
<accession>A0ABZ0HI85</accession>
<dbReference type="Proteomes" id="UP001302666">
    <property type="component" value="Chromosome"/>
</dbReference>
<name>A0ABZ0HI85_TRISK</name>
<evidence type="ECO:0008006" key="3">
    <source>
        <dbReference type="Google" id="ProtNLM"/>
    </source>
</evidence>
<organism evidence="1 2">
    <name type="scientific">Tritonibacter scottomollicae</name>
    <name type="common">Epibacterium scottomollicae</name>
    <dbReference type="NCBI Taxonomy" id="483013"/>
    <lineage>
        <taxon>Bacteria</taxon>
        <taxon>Pseudomonadati</taxon>
        <taxon>Pseudomonadota</taxon>
        <taxon>Alphaproteobacteria</taxon>
        <taxon>Rhodobacterales</taxon>
        <taxon>Paracoccaceae</taxon>
        <taxon>Tritonibacter</taxon>
    </lineage>
</organism>
<keyword evidence="2" id="KW-1185">Reference proteome</keyword>
<protein>
    <recommendedName>
        <fullName evidence="3">Phage tail protein</fullName>
    </recommendedName>
</protein>
<gene>
    <name evidence="1" type="ORF">R1T40_05470</name>
</gene>
<dbReference type="EMBL" id="CP136704">
    <property type="protein sequence ID" value="WOI34181.1"/>
    <property type="molecule type" value="Genomic_DNA"/>
</dbReference>
<reference evidence="1 2" key="1">
    <citation type="submission" date="2023-10" db="EMBL/GenBank/DDBJ databases">
        <title>Eight complete genome sequences of bacteria isolated from laboratory stock of Giant Kelp gametophytes.</title>
        <authorList>
            <person name="Tolentino B."/>
            <person name="Nuzhdin S."/>
        </authorList>
    </citation>
    <scope>NUCLEOTIDE SEQUENCE [LARGE SCALE GENOMIC DNA]</scope>
    <source>
        <strain evidence="1 2">LC.270.F.C4</strain>
    </source>
</reference>
<evidence type="ECO:0000313" key="2">
    <source>
        <dbReference type="Proteomes" id="UP001302666"/>
    </source>
</evidence>
<dbReference type="RefSeq" id="WP_317386163.1">
    <property type="nucleotide sequence ID" value="NZ_CP136704.1"/>
</dbReference>